<evidence type="ECO:0000313" key="7">
    <source>
        <dbReference type="Proteomes" id="UP000284338"/>
    </source>
</evidence>
<evidence type="ECO:0000256" key="4">
    <source>
        <dbReference type="ARBA" id="ARBA00023163"/>
    </source>
</evidence>
<evidence type="ECO:0000256" key="2">
    <source>
        <dbReference type="ARBA" id="ARBA00023125"/>
    </source>
</evidence>
<evidence type="ECO:0000256" key="3">
    <source>
        <dbReference type="ARBA" id="ARBA00023159"/>
    </source>
</evidence>
<dbReference type="GO" id="GO:0003677">
    <property type="term" value="F:DNA binding"/>
    <property type="evidence" value="ECO:0007669"/>
    <property type="project" value="UniProtKB-KW"/>
</dbReference>
<evidence type="ECO:0000256" key="1">
    <source>
        <dbReference type="ARBA" id="ARBA00023015"/>
    </source>
</evidence>
<sequence length="195" mass="22764">MERKIRIAIMDTNRFFVEGLKFALLEYFSLRGTNVEFQEGVNNGNSVDLVLNSLTEPENVAYCDTAQPEVGFRPLYISVRKKKHTQARRKNACAREVGVLDSQASIKTLFHLLDEKLWRKTYVNMMPQPCQFCLGRQLSSRETEVISYLRLGLNQTQTAKFMHLSVKTVHSHKRSVMQKLNFMRRSELYSWLLRI</sequence>
<name>A0AA92X194_9GAMM</name>
<keyword evidence="4" id="KW-0804">Transcription</keyword>
<comment type="caution">
    <text evidence="6">The sequence shown here is derived from an EMBL/GenBank/DDBJ whole genome shotgun (WGS) entry which is preliminary data.</text>
</comment>
<keyword evidence="7" id="KW-1185">Reference proteome</keyword>
<accession>A0AA92X194</accession>
<evidence type="ECO:0000313" key="6">
    <source>
        <dbReference type="EMBL" id="RJF53862.1"/>
    </source>
</evidence>
<reference evidence="6 7" key="1">
    <citation type="submission" date="2018-09" db="EMBL/GenBank/DDBJ databases">
        <title>Draft genome of a novel serratia sp. strain with antifungal activity.</title>
        <authorList>
            <person name="Dichmann S.I."/>
            <person name="Park B.P."/>
            <person name="Pathiraja D."/>
            <person name="Choi I.-G."/>
            <person name="Stougaard P."/>
            <person name="Hennessy R.C."/>
        </authorList>
    </citation>
    <scope>NUCLEOTIDE SEQUENCE [LARGE SCALE GENOMIC DNA]</scope>
    <source>
        <strain evidence="6 7">S40</strain>
    </source>
</reference>
<dbReference type="AlphaFoldDB" id="A0AA92X194"/>
<dbReference type="Gene3D" id="1.10.10.10">
    <property type="entry name" value="Winged helix-like DNA-binding domain superfamily/Winged helix DNA-binding domain"/>
    <property type="match status" value="1"/>
</dbReference>
<keyword evidence="3" id="KW-0010">Activator</keyword>
<dbReference type="GO" id="GO:0006355">
    <property type="term" value="P:regulation of DNA-templated transcription"/>
    <property type="evidence" value="ECO:0007669"/>
    <property type="project" value="InterPro"/>
</dbReference>
<keyword evidence="2 6" id="KW-0238">DNA-binding</keyword>
<dbReference type="EMBL" id="QYYG01000008">
    <property type="protein sequence ID" value="RJF53862.1"/>
    <property type="molecule type" value="Genomic_DNA"/>
</dbReference>
<dbReference type="InterPro" id="IPR000792">
    <property type="entry name" value="Tscrpt_reg_LuxR_C"/>
</dbReference>
<organism evidence="6 7">
    <name type="scientific">Serratia inhibens</name>
    <dbReference type="NCBI Taxonomy" id="2338073"/>
    <lineage>
        <taxon>Bacteria</taxon>
        <taxon>Pseudomonadati</taxon>
        <taxon>Pseudomonadota</taxon>
        <taxon>Gammaproteobacteria</taxon>
        <taxon>Enterobacterales</taxon>
        <taxon>Yersiniaceae</taxon>
        <taxon>Serratia</taxon>
    </lineage>
</organism>
<dbReference type="PROSITE" id="PS50043">
    <property type="entry name" value="HTH_LUXR_2"/>
    <property type="match status" value="1"/>
</dbReference>
<dbReference type="CDD" id="cd06170">
    <property type="entry name" value="LuxR_C_like"/>
    <property type="match status" value="1"/>
</dbReference>
<evidence type="ECO:0000259" key="5">
    <source>
        <dbReference type="PROSITE" id="PS50043"/>
    </source>
</evidence>
<gene>
    <name evidence="6" type="ORF">D4100_20890</name>
</gene>
<proteinExistence type="predicted"/>
<dbReference type="SMART" id="SM00421">
    <property type="entry name" value="HTH_LUXR"/>
    <property type="match status" value="1"/>
</dbReference>
<dbReference type="PANTHER" id="PTHR44688">
    <property type="entry name" value="DNA-BINDING TRANSCRIPTIONAL ACTIVATOR DEVR_DOSR"/>
    <property type="match status" value="1"/>
</dbReference>
<dbReference type="RefSeq" id="WP_119805161.1">
    <property type="nucleotide sequence ID" value="NZ_QYYG01000008.1"/>
</dbReference>
<dbReference type="InterPro" id="IPR036388">
    <property type="entry name" value="WH-like_DNA-bd_sf"/>
</dbReference>
<dbReference type="SUPFAM" id="SSF46894">
    <property type="entry name" value="C-terminal effector domain of the bipartite response regulators"/>
    <property type="match status" value="1"/>
</dbReference>
<dbReference type="InterPro" id="IPR016032">
    <property type="entry name" value="Sig_transdc_resp-reg_C-effctor"/>
</dbReference>
<dbReference type="Proteomes" id="UP000284338">
    <property type="component" value="Unassembled WGS sequence"/>
</dbReference>
<dbReference type="Pfam" id="PF00196">
    <property type="entry name" value="GerE"/>
    <property type="match status" value="1"/>
</dbReference>
<keyword evidence="1" id="KW-0805">Transcription regulation</keyword>
<feature type="domain" description="HTH luxR-type" evidence="5">
    <location>
        <begin position="131"/>
        <end position="195"/>
    </location>
</feature>
<protein>
    <submittedName>
        <fullName evidence="6">DNA-binding response regulator</fullName>
    </submittedName>
</protein>
<dbReference type="PANTHER" id="PTHR44688:SF16">
    <property type="entry name" value="DNA-BINDING TRANSCRIPTIONAL ACTIVATOR DEVR_DOSR"/>
    <property type="match status" value="1"/>
</dbReference>
<dbReference type="PRINTS" id="PR00038">
    <property type="entry name" value="HTHLUXR"/>
</dbReference>